<evidence type="ECO:0000313" key="2">
    <source>
        <dbReference type="Proteomes" id="UP000232587"/>
    </source>
</evidence>
<organism evidence="1 2">
    <name type="scientific">Novosphingobium kunmingense</name>
    <dbReference type="NCBI Taxonomy" id="1211806"/>
    <lineage>
        <taxon>Bacteria</taxon>
        <taxon>Pseudomonadati</taxon>
        <taxon>Pseudomonadota</taxon>
        <taxon>Alphaproteobacteria</taxon>
        <taxon>Sphingomonadales</taxon>
        <taxon>Sphingomonadaceae</taxon>
        <taxon>Novosphingobium</taxon>
    </lineage>
</organism>
<accession>A0A2N0I2D4</accession>
<sequence length="907" mass="99746">MDLNDRAEQRRVALDKRQALLSKMAKANAARSAAAAAMQLKPAAPERPRREVERYMATLAAQPFHQLGHSEVAEITPAYTRLVRSAAEVASDGSVQVVMPWPPVRISPSAIVSLLTIAAVGSAEVEQVVVQGSLENCRRRSDEVRAIVFPYARSTHAQARQVQVGRHTLGAVNFEHVKRYLNGGGDAAKDYHQVLARVRKLTGRASDGRDYAEFEHPILDELVPHGSPGGDRSSNSTLLWRTRSKTDIATQRRSNDADDPSKADFFLYTLRTGERLGVNLRAIKHSPDLLILDLTRNARNRLGWDWVEKATECVTCLREFHPMTGILAIADDPWTYRTARFDVLGTRRPGRNGKVTPATGHVAYSEVADIVRPVASGAPAFEGGSSIDVDGFFGEVDHGIEALRRLANSLADKGDPHGATTARNLIATVRRTASLPGSLAELSTFLEHETSTASADDLLAVYRVTGDLATLNDPRSLASQVDAEAGALAAARELMRTFNGATPMTTLLEDAIQPALRSSSKSVFVFRSDLVAEFAADRLGAAHPKLGARIESEFVRFGGERALRTVVDLPQTARNQFKRVVLVAPTRTAILTALTQPWLPEHVTVLADADTLAFATRDAERLAEEIDIAPLAARLRAFAARAGERVEEIGRHVVRFEMPTDDVEFPNGLVVDLSGGGKGERNLVEIELKNGQRIIARRSTEIVLRDDGAATTSFVERPASQVKVGDEVCVIGQGFVERARTLVNIRATAAEEIRDYHQLVAERFAAVPEPTTIGKLRSLVAVMREPAVPPETARYWIDLDDEIDKPLHDVVPHAPQDEVTFMRFTAALGISERMAGNFWRWAVVAQRSHRVRYGNVFHDAFRGILTDPHAAMASNRDRTDQIRMLRSMAEEHVAIVDQVRSYRRHEG</sequence>
<comment type="caution">
    <text evidence="1">The sequence shown here is derived from an EMBL/GenBank/DDBJ whole genome shotgun (WGS) entry which is preliminary data.</text>
</comment>
<dbReference type="EMBL" id="PHUF01000002">
    <property type="protein sequence ID" value="PKB25315.1"/>
    <property type="molecule type" value="Genomic_DNA"/>
</dbReference>
<name>A0A2N0I2D4_9SPHN</name>
<dbReference type="Proteomes" id="UP000232587">
    <property type="component" value="Unassembled WGS sequence"/>
</dbReference>
<evidence type="ECO:0000313" key="1">
    <source>
        <dbReference type="EMBL" id="PKB25315.1"/>
    </source>
</evidence>
<reference evidence="1 2" key="1">
    <citation type="submission" date="2017-11" db="EMBL/GenBank/DDBJ databases">
        <title>Genomic Encyclopedia of Type Strains, Phase III (KMG-III): the genomes of soil and plant-associated and newly described type strains.</title>
        <authorList>
            <person name="Whitman W."/>
        </authorList>
    </citation>
    <scope>NUCLEOTIDE SEQUENCE [LARGE SCALE GENOMIC DNA]</scope>
    <source>
        <strain evidence="1 2">CGMCC 1.12274</strain>
    </source>
</reference>
<dbReference type="RefSeq" id="WP_232730085.1">
    <property type="nucleotide sequence ID" value="NZ_PHUF01000002.1"/>
</dbReference>
<dbReference type="AlphaFoldDB" id="A0A2N0I2D4"/>
<protein>
    <submittedName>
        <fullName evidence="1">Uncharacterized protein</fullName>
    </submittedName>
</protein>
<proteinExistence type="predicted"/>
<gene>
    <name evidence="1" type="ORF">B0I00_0510</name>
</gene>
<keyword evidence="2" id="KW-1185">Reference proteome</keyword>